<proteinExistence type="predicted"/>
<keyword evidence="3" id="KW-1185">Reference proteome</keyword>
<dbReference type="Proteomes" id="UP000001357">
    <property type="component" value="Unassembled WGS sequence"/>
</dbReference>
<evidence type="ECO:0000256" key="1">
    <source>
        <dbReference type="SAM" id="MobiDB-lite"/>
    </source>
</evidence>
<feature type="region of interest" description="Disordered" evidence="1">
    <location>
        <begin position="27"/>
        <end position="179"/>
    </location>
</feature>
<feature type="compositionally biased region" description="Basic and acidic residues" evidence="1">
    <location>
        <begin position="147"/>
        <end position="163"/>
    </location>
</feature>
<feature type="compositionally biased region" description="Basic residues" evidence="1">
    <location>
        <begin position="130"/>
        <end position="145"/>
    </location>
</feature>
<dbReference type="KEGG" id="mbr:MONBRDRAFT_5910"/>
<gene>
    <name evidence="2" type="ORF">MONBRDRAFT_5910</name>
</gene>
<dbReference type="InParanoid" id="A9USU5"/>
<reference evidence="2 3" key="1">
    <citation type="journal article" date="2008" name="Nature">
        <title>The genome of the choanoflagellate Monosiga brevicollis and the origin of metazoans.</title>
        <authorList>
            <consortium name="JGI Sequencing"/>
            <person name="King N."/>
            <person name="Westbrook M.J."/>
            <person name="Young S.L."/>
            <person name="Kuo A."/>
            <person name="Abedin M."/>
            <person name="Chapman J."/>
            <person name="Fairclough S."/>
            <person name="Hellsten U."/>
            <person name="Isogai Y."/>
            <person name="Letunic I."/>
            <person name="Marr M."/>
            <person name="Pincus D."/>
            <person name="Putnam N."/>
            <person name="Rokas A."/>
            <person name="Wright K.J."/>
            <person name="Zuzow R."/>
            <person name="Dirks W."/>
            <person name="Good M."/>
            <person name="Goodstein D."/>
            <person name="Lemons D."/>
            <person name="Li W."/>
            <person name="Lyons J.B."/>
            <person name="Morris A."/>
            <person name="Nichols S."/>
            <person name="Richter D.J."/>
            <person name="Salamov A."/>
            <person name="Bork P."/>
            <person name="Lim W.A."/>
            <person name="Manning G."/>
            <person name="Miller W.T."/>
            <person name="McGinnis W."/>
            <person name="Shapiro H."/>
            <person name="Tjian R."/>
            <person name="Grigoriev I.V."/>
            <person name="Rokhsar D."/>
        </authorList>
    </citation>
    <scope>NUCLEOTIDE SEQUENCE [LARGE SCALE GENOMIC DNA]</scope>
    <source>
        <strain evidence="3">MX1 / ATCC 50154</strain>
    </source>
</reference>
<feature type="compositionally biased region" description="Low complexity" evidence="1">
    <location>
        <begin position="83"/>
        <end position="103"/>
    </location>
</feature>
<feature type="compositionally biased region" description="Basic and acidic residues" evidence="1">
    <location>
        <begin position="33"/>
        <end position="46"/>
    </location>
</feature>
<evidence type="ECO:0000313" key="3">
    <source>
        <dbReference type="Proteomes" id="UP000001357"/>
    </source>
</evidence>
<sequence>MNALDIQRFSQKKKMYEHQHTLDKLFAPAHARGSTEDNLSRHREANFIDQGPLIGECRHRSGSISDLGPSQPPSPRKQTPPMSGANALSLLGGGSAATPAAPAERPDAPGSKSHAAAGLEQDATSESLLMHRRRTIHPRRQRAPLRPHLDGRTRRRSESEPVKHTRLSPIMEEAEEEGT</sequence>
<dbReference type="RefSeq" id="XP_001743451.1">
    <property type="nucleotide sequence ID" value="XM_001743399.1"/>
</dbReference>
<name>A9USU5_MONBE</name>
<protein>
    <submittedName>
        <fullName evidence="2">Uncharacterized protein</fullName>
    </submittedName>
</protein>
<dbReference type="AlphaFoldDB" id="A9USU5"/>
<organism evidence="2 3">
    <name type="scientific">Monosiga brevicollis</name>
    <name type="common">Choanoflagellate</name>
    <dbReference type="NCBI Taxonomy" id="81824"/>
    <lineage>
        <taxon>Eukaryota</taxon>
        <taxon>Choanoflagellata</taxon>
        <taxon>Craspedida</taxon>
        <taxon>Salpingoecidae</taxon>
        <taxon>Monosiga</taxon>
    </lineage>
</organism>
<accession>A9USU5</accession>
<evidence type="ECO:0000313" key="2">
    <source>
        <dbReference type="EMBL" id="EDQ92165.1"/>
    </source>
</evidence>
<dbReference type="EMBL" id="CH991544">
    <property type="protein sequence ID" value="EDQ92165.1"/>
    <property type="molecule type" value="Genomic_DNA"/>
</dbReference>
<dbReference type="GeneID" id="5888325"/>